<evidence type="ECO:0000259" key="3">
    <source>
        <dbReference type="Pfam" id="PF00326"/>
    </source>
</evidence>
<proteinExistence type="predicted"/>
<organism evidence="5 6">
    <name type="scientific">Porphyromonas cangingivalis</name>
    <dbReference type="NCBI Taxonomy" id="36874"/>
    <lineage>
        <taxon>Bacteria</taxon>
        <taxon>Pseudomonadati</taxon>
        <taxon>Bacteroidota</taxon>
        <taxon>Bacteroidia</taxon>
        <taxon>Bacteroidales</taxon>
        <taxon>Porphyromonadaceae</taxon>
        <taxon>Porphyromonas</taxon>
    </lineage>
</organism>
<dbReference type="Gene3D" id="2.140.10.30">
    <property type="entry name" value="Dipeptidylpeptidase IV, N-terminal domain"/>
    <property type="match status" value="1"/>
</dbReference>
<dbReference type="GO" id="GO:0008239">
    <property type="term" value="F:dipeptidyl-peptidase activity"/>
    <property type="evidence" value="ECO:0007669"/>
    <property type="project" value="TreeGrafter"/>
</dbReference>
<dbReference type="eggNOG" id="COG0823">
    <property type="taxonomic scope" value="Bacteria"/>
</dbReference>
<evidence type="ECO:0000256" key="2">
    <source>
        <dbReference type="SAM" id="SignalP"/>
    </source>
</evidence>
<feature type="signal peptide" evidence="2">
    <location>
        <begin position="1"/>
        <end position="20"/>
    </location>
</feature>
<dbReference type="STRING" id="36874.HQ34_07190"/>
<feature type="domain" description="Dipeptidylpeptidase IV N-terminal" evidence="4">
    <location>
        <begin position="101"/>
        <end position="436"/>
    </location>
</feature>
<keyword evidence="2" id="KW-0732">Signal</keyword>
<dbReference type="PANTHER" id="PTHR11731">
    <property type="entry name" value="PROTEASE FAMILY S9B,C DIPEPTIDYL-PEPTIDASE IV-RELATED"/>
    <property type="match status" value="1"/>
</dbReference>
<accession>A0A0A2EZ34</accession>
<gene>
    <name evidence="5" type="ORF">HQ35_01650</name>
</gene>
<dbReference type="GO" id="GO:0006508">
    <property type="term" value="P:proteolysis"/>
    <property type="evidence" value="ECO:0007669"/>
    <property type="project" value="InterPro"/>
</dbReference>
<dbReference type="AlphaFoldDB" id="A0A0A2EZ34"/>
<dbReference type="InterPro" id="IPR050278">
    <property type="entry name" value="Serine_Prot_S9B/DPPIV"/>
</dbReference>
<keyword evidence="6" id="KW-1185">Reference proteome</keyword>
<feature type="domain" description="Peptidase S9 prolyl oligopeptidase catalytic" evidence="3">
    <location>
        <begin position="527"/>
        <end position="722"/>
    </location>
</feature>
<dbReference type="Proteomes" id="UP000030125">
    <property type="component" value="Unassembled WGS sequence"/>
</dbReference>
<dbReference type="Pfam" id="PF00326">
    <property type="entry name" value="Peptidase_S9"/>
    <property type="match status" value="1"/>
</dbReference>
<dbReference type="PANTHER" id="PTHR11731:SF193">
    <property type="entry name" value="DIPEPTIDYL PEPTIDASE 9"/>
    <property type="match status" value="1"/>
</dbReference>
<evidence type="ECO:0000256" key="1">
    <source>
        <dbReference type="ARBA" id="ARBA00023180"/>
    </source>
</evidence>
<dbReference type="InterPro" id="IPR001375">
    <property type="entry name" value="Peptidase_S9_cat"/>
</dbReference>
<sequence>MNRLKYFLLAALLSSPVCVAQTTGAKTPTIKEITTGAFAARSAGNGFRSTADGKHYTILSEDHGAIVRYSYETAKVVDTLFNCKTARECDFESIDDYRISDNGHHIVLLRETKPIYRRSRSYTAYHYDVRRNMVKPLATTKGQVRIPTLSPNGRMCAYVIDNDIYIKKFDYDTEVRVTTDGKINAILNGVTDWVYEEELYTIGLMEWSRDGAFLAFVRSDESAVKTFDMTIFGRGNYPLNYVYKYPKAGEKNSDISLKLYNVDNRDTKEIKLPEKAEYYIPRLDFRGDALYVFTLNRHQSIFKVYSVNPKSFVAKLWLQDKDEKYIDTEWVRQLTFDNEGALYVNESDGTAQVYRYGKNGTLVGKVTKGKSDVAQLYGVTASGELIYSLASPTPADRVIIAQDKKGKQRFLSPKDGVSSVVFSKDMSYYLLAHSSATEVPRYEIRRTRDAKVVKLLEDNSKLSATLAQYKMPKKEFMTLKIADGTELSAWMIKPSNFDPSKRYPVVMTQYSGPGSQEVKNEYEADWTTAMAEEGFIVVCVDGRGTGFRGREFKKCTYLNLGITESNDQIAAAKALGKLSYIDGSRIGIFGWSFGGYNVLMCMSRGNGTFRAGVAVAPPSDWRLYDTIYTERYMRTPNENPEGYRQTSVLSHVDGLQGKLLIVHGTADDNVHIQNIMHLTEALIAADKDYDMMVYTDKDHGIRGGNTRNHLFRKVISYFKTHL</sequence>
<dbReference type="Pfam" id="PF00930">
    <property type="entry name" value="DPPIV_N"/>
    <property type="match status" value="1"/>
</dbReference>
<dbReference type="GO" id="GO:0008236">
    <property type="term" value="F:serine-type peptidase activity"/>
    <property type="evidence" value="ECO:0007669"/>
    <property type="project" value="InterPro"/>
</dbReference>
<protein>
    <submittedName>
        <fullName evidence="5">Peptidase S9</fullName>
    </submittedName>
</protein>
<dbReference type="InterPro" id="IPR029058">
    <property type="entry name" value="AB_hydrolase_fold"/>
</dbReference>
<dbReference type="InterPro" id="IPR002469">
    <property type="entry name" value="Peptidase_S9B_N"/>
</dbReference>
<dbReference type="FunFam" id="3.40.50.1820:FF:000003">
    <property type="entry name" value="Dipeptidyl peptidase 4"/>
    <property type="match status" value="1"/>
</dbReference>
<keyword evidence="1" id="KW-0325">Glycoprotein</keyword>
<evidence type="ECO:0000259" key="4">
    <source>
        <dbReference type="Pfam" id="PF00930"/>
    </source>
</evidence>
<feature type="chain" id="PRO_5001986427" evidence="2">
    <location>
        <begin position="21"/>
        <end position="722"/>
    </location>
</feature>
<dbReference type="SUPFAM" id="SSF53474">
    <property type="entry name" value="alpha/beta-Hydrolases"/>
    <property type="match status" value="1"/>
</dbReference>
<comment type="caution">
    <text evidence="5">The sequence shown here is derived from an EMBL/GenBank/DDBJ whole genome shotgun (WGS) entry which is preliminary data.</text>
</comment>
<dbReference type="SUPFAM" id="SSF82171">
    <property type="entry name" value="DPP6 N-terminal domain-like"/>
    <property type="match status" value="1"/>
</dbReference>
<dbReference type="EMBL" id="JQJD01000005">
    <property type="protein sequence ID" value="KGN82937.1"/>
    <property type="molecule type" value="Genomic_DNA"/>
</dbReference>
<dbReference type="OrthoDB" id="9812921at2"/>
<name>A0A0A2EZ34_PORCN</name>
<evidence type="ECO:0000313" key="6">
    <source>
        <dbReference type="Proteomes" id="UP000030125"/>
    </source>
</evidence>
<dbReference type="RefSeq" id="WP_036850401.1">
    <property type="nucleotide sequence ID" value="NZ_JQJD01000005.1"/>
</dbReference>
<evidence type="ECO:0000313" key="5">
    <source>
        <dbReference type="EMBL" id="KGN82937.1"/>
    </source>
</evidence>
<reference evidence="5 6" key="1">
    <citation type="submission" date="2014-08" db="EMBL/GenBank/DDBJ databases">
        <title>Porphyromonas cangingivalis strain:COT-109_OH1386 Genome sequencing.</title>
        <authorList>
            <person name="Wallis C."/>
            <person name="Deusch O."/>
            <person name="O'Flynn C."/>
            <person name="Davis I."/>
            <person name="Jospin G."/>
            <person name="Darling A.E."/>
            <person name="Coil D.A."/>
            <person name="Alexiev A."/>
            <person name="Horsfall A."/>
            <person name="Kirkwood N."/>
            <person name="Harris S."/>
            <person name="Eisen J.A."/>
        </authorList>
    </citation>
    <scope>NUCLEOTIDE SEQUENCE [LARGE SCALE GENOMIC DNA]</scope>
    <source>
        <strain evidence="6">COT-109 OH1386</strain>
    </source>
</reference>
<dbReference type="eggNOG" id="COG1506">
    <property type="taxonomic scope" value="Bacteria"/>
</dbReference>
<dbReference type="Gene3D" id="3.40.50.1820">
    <property type="entry name" value="alpha/beta hydrolase"/>
    <property type="match status" value="1"/>
</dbReference>